<dbReference type="OrthoDB" id="9874772at2"/>
<keyword evidence="2" id="KW-1185">Reference proteome</keyword>
<evidence type="ECO:0000313" key="2">
    <source>
        <dbReference type="Proteomes" id="UP000315215"/>
    </source>
</evidence>
<evidence type="ECO:0000313" key="1">
    <source>
        <dbReference type="EMBL" id="QDP41306.1"/>
    </source>
</evidence>
<name>A0A516KIX6_9BACI</name>
<accession>A0A516KIX6</accession>
<proteinExistence type="predicted"/>
<protein>
    <submittedName>
        <fullName evidence="1">Uncharacterized protein</fullName>
    </submittedName>
</protein>
<dbReference type="RefSeq" id="WP_143895717.1">
    <property type="nucleotide sequence ID" value="NZ_CP041666.1"/>
</dbReference>
<dbReference type="AlphaFoldDB" id="A0A516KIX6"/>
<organism evidence="1 2">
    <name type="scientific">Radiobacillus deserti</name>
    <dbReference type="NCBI Taxonomy" id="2594883"/>
    <lineage>
        <taxon>Bacteria</taxon>
        <taxon>Bacillati</taxon>
        <taxon>Bacillota</taxon>
        <taxon>Bacilli</taxon>
        <taxon>Bacillales</taxon>
        <taxon>Bacillaceae</taxon>
        <taxon>Radiobacillus</taxon>
    </lineage>
</organism>
<dbReference type="Proteomes" id="UP000315215">
    <property type="component" value="Chromosome"/>
</dbReference>
<gene>
    <name evidence="1" type="ORF">FN924_14610</name>
</gene>
<sequence>MITYKFLKVQDVVSEYVDDVEEEVANNRINAYFSKRSKAVLSVEKVNGAYHLRSGFKFFDALKKVKMDQFVPFVLVSRDLIDPSERLLAILKRGMISESTCWRFKYELIQKLLHDFHMNVDEIAARIDVSVEAIERYDLDADIPDFYKEKAIALGKTELVNSIHRSLLIPEGYKSEYYKLALEGKLTTRQLYIAASYYNMSYYHLYNSGIAAY</sequence>
<dbReference type="KEGG" id="aqt:FN924_14610"/>
<dbReference type="EMBL" id="CP041666">
    <property type="protein sequence ID" value="QDP41306.1"/>
    <property type="molecule type" value="Genomic_DNA"/>
</dbReference>
<reference evidence="1 2" key="1">
    <citation type="submission" date="2019-07" db="EMBL/GenBank/DDBJ databases">
        <authorList>
            <person name="Li J."/>
        </authorList>
    </citation>
    <scope>NUCLEOTIDE SEQUENCE [LARGE SCALE GENOMIC DNA]</scope>
    <source>
        <strain evidence="1 2">TKL69</strain>
    </source>
</reference>